<evidence type="ECO:0000313" key="2">
    <source>
        <dbReference type="EMBL" id="ELW65706.1"/>
    </source>
</evidence>
<evidence type="ECO:0000313" key="3">
    <source>
        <dbReference type="Proteomes" id="UP000011518"/>
    </source>
</evidence>
<dbReference type="InParanoid" id="L9KSD6"/>
<name>L9KSD6_TUPCH</name>
<accession>L9KSD6</accession>
<proteinExistence type="predicted"/>
<dbReference type="EMBL" id="KB320678">
    <property type="protein sequence ID" value="ELW65706.1"/>
    <property type="molecule type" value="Genomic_DNA"/>
</dbReference>
<gene>
    <name evidence="2" type="ORF">TREES_T100005331</name>
</gene>
<dbReference type="AlphaFoldDB" id="L9KSD6"/>
<reference evidence="3" key="2">
    <citation type="journal article" date="2013" name="Nat. Commun.">
        <title>Genome of the Chinese tree shrew.</title>
        <authorList>
            <person name="Fan Y."/>
            <person name="Huang Z.Y."/>
            <person name="Cao C.C."/>
            <person name="Chen C.S."/>
            <person name="Chen Y.X."/>
            <person name="Fan D.D."/>
            <person name="He J."/>
            <person name="Hou H.L."/>
            <person name="Hu L."/>
            <person name="Hu X.T."/>
            <person name="Jiang X.T."/>
            <person name="Lai R."/>
            <person name="Lang Y.S."/>
            <person name="Liang B."/>
            <person name="Liao S.G."/>
            <person name="Mu D."/>
            <person name="Ma Y.Y."/>
            <person name="Niu Y.Y."/>
            <person name="Sun X.Q."/>
            <person name="Xia J.Q."/>
            <person name="Xiao J."/>
            <person name="Xiong Z.Q."/>
            <person name="Xu L."/>
            <person name="Yang L."/>
            <person name="Zhang Y."/>
            <person name="Zhao W."/>
            <person name="Zhao X.D."/>
            <person name="Zheng Y.T."/>
            <person name="Zhou J.M."/>
            <person name="Zhu Y.B."/>
            <person name="Zhang G.J."/>
            <person name="Wang J."/>
            <person name="Yao Y.G."/>
        </authorList>
    </citation>
    <scope>NUCLEOTIDE SEQUENCE [LARGE SCALE GENOMIC DNA]</scope>
</reference>
<keyword evidence="3" id="KW-1185">Reference proteome</keyword>
<feature type="compositionally biased region" description="Polar residues" evidence="1">
    <location>
        <begin position="45"/>
        <end position="56"/>
    </location>
</feature>
<evidence type="ECO:0000256" key="1">
    <source>
        <dbReference type="SAM" id="MobiDB-lite"/>
    </source>
</evidence>
<organism evidence="2 3">
    <name type="scientific">Tupaia chinensis</name>
    <name type="common">Chinese tree shrew</name>
    <name type="synonym">Tupaia belangeri chinensis</name>
    <dbReference type="NCBI Taxonomy" id="246437"/>
    <lineage>
        <taxon>Eukaryota</taxon>
        <taxon>Metazoa</taxon>
        <taxon>Chordata</taxon>
        <taxon>Craniata</taxon>
        <taxon>Vertebrata</taxon>
        <taxon>Euteleostomi</taxon>
        <taxon>Mammalia</taxon>
        <taxon>Eutheria</taxon>
        <taxon>Euarchontoglires</taxon>
        <taxon>Scandentia</taxon>
        <taxon>Tupaiidae</taxon>
        <taxon>Tupaia</taxon>
    </lineage>
</organism>
<sequence length="226" mass="24595">MQDRGGGQTGDKRRGEQRDCSATRGRGFGSQLRRQPLPTDPGPQPQATSFQETRGASSLLDARPTRRAGAHLAASPKSTRPLPRQGSAEDAFPATSSGRSRRDSASVQGPERLENEAWQFRYLVGTLETEMAAIATALLPHNACLSATDIEPAAILLQAHTGAGGRITARDELPAFQARAIAVRPSRGGGWGAFFLIPRFRKDSEGWGEWMKRSEVHQCTFYPREV</sequence>
<feature type="compositionally biased region" description="Basic and acidic residues" evidence="1">
    <location>
        <begin position="10"/>
        <end position="21"/>
    </location>
</feature>
<dbReference type="Proteomes" id="UP000011518">
    <property type="component" value="Unassembled WGS sequence"/>
</dbReference>
<feature type="region of interest" description="Disordered" evidence="1">
    <location>
        <begin position="1"/>
        <end position="110"/>
    </location>
</feature>
<reference evidence="3" key="1">
    <citation type="submission" date="2012-07" db="EMBL/GenBank/DDBJ databases">
        <title>Genome of the Chinese tree shrew, a rising model animal genetically related to primates.</title>
        <authorList>
            <person name="Zhang G."/>
            <person name="Fan Y."/>
            <person name="Yao Y."/>
            <person name="Huang Z."/>
        </authorList>
    </citation>
    <scope>NUCLEOTIDE SEQUENCE [LARGE SCALE GENOMIC DNA]</scope>
</reference>
<protein>
    <submittedName>
        <fullName evidence="2">Uncharacterized protein</fullName>
    </submittedName>
</protein>